<dbReference type="PANTHER" id="PTHR12526">
    <property type="entry name" value="GLYCOSYLTRANSFERASE"/>
    <property type="match status" value="1"/>
</dbReference>
<sequence>MKKNLLFVIPSLAAGGGEKSLVNLLSQIDYDLYNVDLFLFNHEGLFMEFLPKQVNVLPLPKIYQMFSLPLLNSIFKLLIRGKPIIAFNRIMFTLINKKVKETSIREQYSWKYISKSLNRLQKKYDVTIGFLEKSSTYYCIDKVSSSKKIGWVHNDYDKLRMDPNFDEKYFSKLDHIITVSKECAAILKQRFPAEKEKVKVIYNIVSPPMIKSMASFKEYKLSSKKNDEIFILTIGRLHHQKGYEIAIEACKILVGRGFNINWNVIGEGDEREKLTKFIEENGLVKHFKLLGLKSNPYPYIQHADIYAQTSRFEGKSIAIDEAKILSKPIIVTNYSTAKDQITHNVDGLIVKMDPGSVAEGIERLIKNKELRESLSKNLSNLSLGTEDEISKLYKLIG</sequence>
<evidence type="ECO:0000259" key="1">
    <source>
        <dbReference type="Pfam" id="PF00534"/>
    </source>
</evidence>
<evidence type="ECO:0000313" key="2">
    <source>
        <dbReference type="EMBL" id="MBO1512365.1"/>
    </source>
</evidence>
<dbReference type="Gene3D" id="3.40.50.2000">
    <property type="entry name" value="Glycogen Phosphorylase B"/>
    <property type="match status" value="2"/>
</dbReference>
<dbReference type="EMBL" id="JAGDEL010000007">
    <property type="protein sequence ID" value="MBO1512365.1"/>
    <property type="molecule type" value="Genomic_DNA"/>
</dbReference>
<name>A0ABS3N2S8_9BACI</name>
<keyword evidence="3" id="KW-1185">Reference proteome</keyword>
<dbReference type="Proteomes" id="UP000663981">
    <property type="component" value="Unassembled WGS sequence"/>
</dbReference>
<dbReference type="Pfam" id="PF00534">
    <property type="entry name" value="Glycos_transf_1"/>
    <property type="match status" value="1"/>
</dbReference>
<dbReference type="InterPro" id="IPR001296">
    <property type="entry name" value="Glyco_trans_1"/>
</dbReference>
<dbReference type="RefSeq" id="WP_207978338.1">
    <property type="nucleotide sequence ID" value="NZ_JAGDEL010000007.1"/>
</dbReference>
<proteinExistence type="predicted"/>
<gene>
    <name evidence="2" type="ORF">I7822_11870</name>
</gene>
<reference evidence="2 3" key="1">
    <citation type="submission" date="2021-03" db="EMBL/GenBank/DDBJ databases">
        <title>Whole genome sequence of Metabacillus bambusae BG109.</title>
        <authorList>
            <person name="Jeong J.W."/>
        </authorList>
    </citation>
    <scope>NUCLEOTIDE SEQUENCE [LARGE SCALE GENOMIC DNA]</scope>
    <source>
        <strain evidence="2 3">BG109</strain>
    </source>
</reference>
<dbReference type="PANTHER" id="PTHR12526:SF630">
    <property type="entry name" value="GLYCOSYLTRANSFERASE"/>
    <property type="match status" value="1"/>
</dbReference>
<organism evidence="2 3">
    <name type="scientific">Metabacillus bambusae</name>
    <dbReference type="NCBI Taxonomy" id="2795218"/>
    <lineage>
        <taxon>Bacteria</taxon>
        <taxon>Bacillati</taxon>
        <taxon>Bacillota</taxon>
        <taxon>Bacilli</taxon>
        <taxon>Bacillales</taxon>
        <taxon>Bacillaceae</taxon>
        <taxon>Metabacillus</taxon>
    </lineage>
</organism>
<feature type="domain" description="Glycosyl transferase family 1" evidence="1">
    <location>
        <begin position="223"/>
        <end position="377"/>
    </location>
</feature>
<dbReference type="CDD" id="cd03811">
    <property type="entry name" value="GT4_GT28_WabH-like"/>
    <property type="match status" value="1"/>
</dbReference>
<protein>
    <submittedName>
        <fullName evidence="2">Glycosyltransferase</fullName>
    </submittedName>
</protein>
<dbReference type="SUPFAM" id="SSF53756">
    <property type="entry name" value="UDP-Glycosyltransferase/glycogen phosphorylase"/>
    <property type="match status" value="1"/>
</dbReference>
<accession>A0ABS3N2S8</accession>
<evidence type="ECO:0000313" key="3">
    <source>
        <dbReference type="Proteomes" id="UP000663981"/>
    </source>
</evidence>
<comment type="caution">
    <text evidence="2">The sequence shown here is derived from an EMBL/GenBank/DDBJ whole genome shotgun (WGS) entry which is preliminary data.</text>
</comment>